<evidence type="ECO:0000313" key="4">
    <source>
        <dbReference type="Proteomes" id="UP000002275"/>
    </source>
</evidence>
<feature type="transmembrane region" description="Helical" evidence="1">
    <location>
        <begin position="52"/>
        <end position="75"/>
    </location>
</feature>
<reference evidence="3 4" key="2">
    <citation type="journal article" date="2003" name="Infect. Immun.">
        <title>Characterization and pathogenic significance of Vibrio vulnificus antigens preferentially expressed in septicemic patients.</title>
        <authorList>
            <person name="Kim Y.R."/>
            <person name="Lee S.E."/>
            <person name="Kim C.M."/>
            <person name="Kim S.Y."/>
            <person name="Shin E.K."/>
            <person name="Shin D.H."/>
            <person name="Chung S.S."/>
            <person name="Choy H.E."/>
            <person name="Progulske-Fox A."/>
            <person name="Hillman J.D."/>
            <person name="Handfield M."/>
            <person name="Rhee J.H."/>
        </authorList>
    </citation>
    <scope>NUCLEOTIDE SEQUENCE [LARGE SCALE GENOMIC DNA]</scope>
    <source>
        <strain evidence="3 4">CMCP6</strain>
    </source>
</reference>
<dbReference type="Proteomes" id="UP000002275">
    <property type="component" value="Chromosome I"/>
</dbReference>
<keyword evidence="1" id="KW-1133">Transmembrane helix</keyword>
<accession>A0A3Q0MFH5</accession>
<dbReference type="RefSeq" id="WP_011080349.1">
    <property type="nucleotide sequence ID" value="NC_004459.3"/>
</dbReference>
<keyword evidence="1" id="KW-0812">Transmembrane</keyword>
<name>A0A3Q0MFH5_VIBVU</name>
<dbReference type="EMBL" id="AE016795">
    <property type="protein sequence ID" value="ADV91955.1"/>
    <property type="molecule type" value="Genomic_DNA"/>
</dbReference>
<evidence type="ECO:0000313" key="3">
    <source>
        <dbReference type="EMBL" id="ADV91955.1"/>
    </source>
</evidence>
<protein>
    <recommendedName>
        <fullName evidence="2">DUF6868 domain-containing protein</fullName>
    </recommendedName>
</protein>
<reference evidence="4" key="1">
    <citation type="submission" date="2002-12" db="EMBL/GenBank/DDBJ databases">
        <title>Complete genome sequence of Vibrio vulnificus CMCP6.</title>
        <authorList>
            <person name="Rhee J.H."/>
            <person name="Kim S.Y."/>
            <person name="Chung S.S."/>
            <person name="Kim J.J."/>
            <person name="Moon Y.H."/>
            <person name="Jeong H."/>
            <person name="Choy H.E."/>
        </authorList>
    </citation>
    <scope>NUCLEOTIDE SEQUENCE [LARGE SCALE GENOMIC DNA]</scope>
    <source>
        <strain evidence="4">CMCP6</strain>
    </source>
</reference>
<reference evidence="3 4" key="3">
    <citation type="journal article" date="2011" name="Mol. Syst. Biol.">
        <title>Integrative genome-scale metabolic analysis of Vibrio vulnificus for drug targeting and discovery.</title>
        <authorList>
            <person name="Kim H.U."/>
            <person name="Kim S.Y."/>
            <person name="Jeong H."/>
            <person name="Kim T.Y."/>
            <person name="Kim J.J."/>
            <person name="Choy H.E."/>
            <person name="Yi K.Y."/>
            <person name="Rhee J.H."/>
            <person name="Lee S.Y."/>
        </authorList>
    </citation>
    <scope>NUCLEOTIDE SEQUENCE [LARGE SCALE GENOMIC DNA]</scope>
    <source>
        <strain evidence="3 4">CMCP6</strain>
    </source>
</reference>
<dbReference type="AlphaFoldDB" id="A0A3Q0MFH5"/>
<evidence type="ECO:0000256" key="1">
    <source>
        <dbReference type="SAM" id="Phobius"/>
    </source>
</evidence>
<evidence type="ECO:0000259" key="2">
    <source>
        <dbReference type="Pfam" id="PF21742"/>
    </source>
</evidence>
<dbReference type="InterPro" id="IPR049220">
    <property type="entry name" value="DUF6868"/>
</dbReference>
<feature type="domain" description="DUF6868" evidence="2">
    <location>
        <begin position="1"/>
        <end position="79"/>
    </location>
</feature>
<organism evidence="3 4">
    <name type="scientific">Vibrio vulnificus (strain CMCP6)</name>
    <dbReference type="NCBI Taxonomy" id="216895"/>
    <lineage>
        <taxon>Bacteria</taxon>
        <taxon>Pseudomonadati</taxon>
        <taxon>Pseudomonadota</taxon>
        <taxon>Gammaproteobacteria</taxon>
        <taxon>Vibrionales</taxon>
        <taxon>Vibrionaceae</taxon>
        <taxon>Vibrio</taxon>
    </lineage>
</organism>
<dbReference type="Pfam" id="PF21742">
    <property type="entry name" value="DUF6868"/>
    <property type="match status" value="1"/>
</dbReference>
<keyword evidence="1" id="KW-0472">Membrane</keyword>
<feature type="transmembrane region" description="Helical" evidence="1">
    <location>
        <begin position="6"/>
        <end position="31"/>
    </location>
</feature>
<proteinExistence type="predicted"/>
<dbReference type="KEGG" id="vvu:VV1_3241"/>
<gene>
    <name evidence="3" type="ordered locus">VV1_3241</name>
</gene>
<sequence length="80" mass="9166">MSLEQITEFLGWCTLINIVILSLSTVLVLLLKSKILSYHSKLFDISKPRLNALYFSYLGHYKVITLAFFLVPYLALKVIS</sequence>